<dbReference type="PANTHER" id="PTHR36417">
    <property type="entry name" value="SELENOPROTEIN DOMAIN PROTEIN (AFU_ORTHOLOGUE AFUA_1G05220)"/>
    <property type="match status" value="1"/>
</dbReference>
<comment type="caution">
    <text evidence="2">The sequence shown here is derived from an EMBL/GenBank/DDBJ whole genome shotgun (WGS) entry which is preliminary data.</text>
</comment>
<evidence type="ECO:0000313" key="3">
    <source>
        <dbReference type="Proteomes" id="UP000693981"/>
    </source>
</evidence>
<reference evidence="2" key="1">
    <citation type="submission" date="2021-02" db="EMBL/GenBank/DDBJ databases">
        <authorList>
            <person name="Palmer J.M."/>
        </authorList>
    </citation>
    <scope>NUCLEOTIDE SEQUENCE</scope>
    <source>
        <strain evidence="2">SCRP23</strain>
    </source>
</reference>
<accession>A0A8T1WM55</accession>
<keyword evidence="3" id="KW-1185">Reference proteome</keyword>
<evidence type="ECO:0000313" key="2">
    <source>
        <dbReference type="EMBL" id="KAG7395082.1"/>
    </source>
</evidence>
<evidence type="ECO:0008006" key="4">
    <source>
        <dbReference type="Google" id="ProtNLM"/>
    </source>
</evidence>
<organism evidence="2 3">
    <name type="scientific">Phytophthora boehmeriae</name>
    <dbReference type="NCBI Taxonomy" id="109152"/>
    <lineage>
        <taxon>Eukaryota</taxon>
        <taxon>Sar</taxon>
        <taxon>Stramenopiles</taxon>
        <taxon>Oomycota</taxon>
        <taxon>Peronosporomycetes</taxon>
        <taxon>Peronosporales</taxon>
        <taxon>Peronosporaceae</taxon>
        <taxon>Phytophthora</taxon>
    </lineage>
</organism>
<dbReference type="Pfam" id="PF10262">
    <property type="entry name" value="Rdx"/>
    <property type="match status" value="1"/>
</dbReference>
<dbReference type="NCBIfam" id="TIGR02174">
    <property type="entry name" value="CXXU_selWTH"/>
    <property type="match status" value="1"/>
</dbReference>
<dbReference type="PANTHER" id="PTHR36417:SF2">
    <property type="entry name" value="SELENOPROTEIN DOMAIN PROTEIN (AFU_ORTHOLOGUE AFUA_1G05220)"/>
    <property type="match status" value="1"/>
</dbReference>
<dbReference type="OrthoDB" id="60822at2759"/>
<dbReference type="EMBL" id="JAGDFL010000227">
    <property type="protein sequence ID" value="KAG7395082.1"/>
    <property type="molecule type" value="Genomic_DNA"/>
</dbReference>
<dbReference type="InterPro" id="IPR011893">
    <property type="entry name" value="Selenoprotein_Rdx-typ"/>
</dbReference>
<protein>
    <recommendedName>
        <fullName evidence="4">Selenoprotein W</fullName>
    </recommendedName>
</protein>
<dbReference type="AlphaFoldDB" id="A0A8T1WM55"/>
<keyword evidence="1" id="KW-0676">Redox-active center</keyword>
<proteinExistence type="predicted"/>
<evidence type="ECO:0000256" key="1">
    <source>
        <dbReference type="ARBA" id="ARBA00023284"/>
    </source>
</evidence>
<gene>
    <name evidence="2" type="ORF">PHYBOEH_004234</name>
</gene>
<dbReference type="Proteomes" id="UP000693981">
    <property type="component" value="Unassembled WGS sequence"/>
</dbReference>
<name>A0A8T1WM55_9STRA</name>
<sequence length="158" mass="17921">MPADPKLQVFLAALGAMVLQQFVSRRRRQVVEADKSKLQKAHAQAASADSEAFIVEIEYCTGCRWLLRAAWMAQELLNTFQQDEDCRLKSVTLTPNSQQGGVFNVYLIEVGPNADPDAEKEVLWSRKIARRFPESKELKQIVRDYVCPERGLGHSDKK</sequence>